<reference evidence="1 2" key="1">
    <citation type="submission" date="2023-07" db="EMBL/GenBank/DDBJ databases">
        <title>Sorghum-associated microbial communities from plants grown in Nebraska, USA.</title>
        <authorList>
            <person name="Schachtman D."/>
        </authorList>
    </citation>
    <scope>NUCLEOTIDE SEQUENCE [LARGE SCALE GENOMIC DNA]</scope>
    <source>
        <strain evidence="1 2">DS1314</strain>
    </source>
</reference>
<evidence type="ECO:0000313" key="2">
    <source>
        <dbReference type="Proteomes" id="UP001233836"/>
    </source>
</evidence>
<organism evidence="1 2">
    <name type="scientific">Paenibacillus tundrae</name>
    <dbReference type="NCBI Taxonomy" id="528187"/>
    <lineage>
        <taxon>Bacteria</taxon>
        <taxon>Bacillati</taxon>
        <taxon>Bacillota</taxon>
        <taxon>Bacilli</taxon>
        <taxon>Bacillales</taxon>
        <taxon>Paenibacillaceae</taxon>
        <taxon>Paenibacillus</taxon>
    </lineage>
</organism>
<dbReference type="Proteomes" id="UP001233836">
    <property type="component" value="Unassembled WGS sequence"/>
</dbReference>
<proteinExistence type="predicted"/>
<evidence type="ECO:0008006" key="3">
    <source>
        <dbReference type="Google" id="ProtNLM"/>
    </source>
</evidence>
<comment type="caution">
    <text evidence="1">The sequence shown here is derived from an EMBL/GenBank/DDBJ whole genome shotgun (WGS) entry which is preliminary data.</text>
</comment>
<evidence type="ECO:0000313" key="1">
    <source>
        <dbReference type="EMBL" id="MDQ0168714.1"/>
    </source>
</evidence>
<protein>
    <recommendedName>
        <fullName evidence="3">Sigma-70 family RNA polymerase sigma factor</fullName>
    </recommendedName>
</protein>
<gene>
    <name evidence="1" type="ORF">J2T19_000151</name>
</gene>
<accession>A0ABT9W636</accession>
<sequence>MLNKQQLNNLATKAKNGDSDAMWEVKYHFQKMIHQMSEYNRNRLNQADFEDECFKIIEETVMRFEAEKGDLPQLVVNFIKRRLGRTTKRYSTKTKADEYVTVSMVHNENTDGYMEFEIQDDLAIVDKDLMYNERITGLAAGDSKKLAILKAWSEPGHSVTATAQELALLFGGKAESHRKSITRFRSDCQKALACAI</sequence>
<name>A0ABT9W636_9BACL</name>
<keyword evidence="2" id="KW-1185">Reference proteome</keyword>
<dbReference type="EMBL" id="JAUSTI010000001">
    <property type="protein sequence ID" value="MDQ0168714.1"/>
    <property type="molecule type" value="Genomic_DNA"/>
</dbReference>